<comment type="caution">
    <text evidence="4">The sequence shown here is derived from an EMBL/GenBank/DDBJ whole genome shotgun (WGS) entry which is preliminary data.</text>
</comment>
<dbReference type="Proteomes" id="UP000799441">
    <property type="component" value="Unassembled WGS sequence"/>
</dbReference>
<dbReference type="OrthoDB" id="5297549at2759"/>
<dbReference type="InterPro" id="IPR029060">
    <property type="entry name" value="PIN-like_dom_sf"/>
</dbReference>
<evidence type="ECO:0000313" key="5">
    <source>
        <dbReference type="Proteomes" id="UP000799441"/>
    </source>
</evidence>
<gene>
    <name evidence="4" type="ORF">K431DRAFT_300389</name>
</gene>
<evidence type="ECO:0000256" key="1">
    <source>
        <dbReference type="ARBA" id="ARBA00007398"/>
    </source>
</evidence>
<reference evidence="4" key="1">
    <citation type="journal article" date="2020" name="Stud. Mycol.">
        <title>101 Dothideomycetes genomes: a test case for predicting lifestyles and emergence of pathogens.</title>
        <authorList>
            <person name="Haridas S."/>
            <person name="Albert R."/>
            <person name="Binder M."/>
            <person name="Bloem J."/>
            <person name="Labutti K."/>
            <person name="Salamov A."/>
            <person name="Andreopoulos B."/>
            <person name="Baker S."/>
            <person name="Barry K."/>
            <person name="Bills G."/>
            <person name="Bluhm B."/>
            <person name="Cannon C."/>
            <person name="Castanera R."/>
            <person name="Culley D."/>
            <person name="Daum C."/>
            <person name="Ezra D."/>
            <person name="Gonzalez J."/>
            <person name="Henrissat B."/>
            <person name="Kuo A."/>
            <person name="Liang C."/>
            <person name="Lipzen A."/>
            <person name="Lutzoni F."/>
            <person name="Magnuson J."/>
            <person name="Mondo S."/>
            <person name="Nolan M."/>
            <person name="Ohm R."/>
            <person name="Pangilinan J."/>
            <person name="Park H.-J."/>
            <person name="Ramirez L."/>
            <person name="Alfaro M."/>
            <person name="Sun H."/>
            <person name="Tritt A."/>
            <person name="Yoshinaga Y."/>
            <person name="Zwiers L.-H."/>
            <person name="Turgeon B."/>
            <person name="Goodwin S."/>
            <person name="Spatafora J."/>
            <person name="Crous P."/>
            <person name="Grigoriev I."/>
        </authorList>
    </citation>
    <scope>NUCLEOTIDE SEQUENCE</scope>
    <source>
        <strain evidence="4">CBS 116435</strain>
    </source>
</reference>
<evidence type="ECO:0000313" key="4">
    <source>
        <dbReference type="EMBL" id="KAF2724980.1"/>
    </source>
</evidence>
<dbReference type="InterPro" id="IPR039436">
    <property type="entry name" value="Asteroid_dom"/>
</dbReference>
<accession>A0A9P4UUB0</accession>
<dbReference type="PANTHER" id="PTHR15665">
    <property type="entry name" value="ASTEROID PROTEIN"/>
    <property type="match status" value="1"/>
</dbReference>
<protein>
    <recommendedName>
        <fullName evidence="3">Asteroid domain-containing protein</fullName>
    </recommendedName>
</protein>
<comment type="similarity">
    <text evidence="1">Belongs to the asteroid family.</text>
</comment>
<proteinExistence type="inferred from homology"/>
<dbReference type="Gene3D" id="3.40.50.1010">
    <property type="entry name" value="5'-nuclease"/>
    <property type="match status" value="1"/>
</dbReference>
<evidence type="ECO:0000256" key="2">
    <source>
        <dbReference type="SAM" id="MobiDB-lite"/>
    </source>
</evidence>
<dbReference type="InterPro" id="IPR026832">
    <property type="entry name" value="Asteroid"/>
</dbReference>
<dbReference type="Pfam" id="PF12813">
    <property type="entry name" value="XPG_I_2"/>
    <property type="match status" value="1"/>
</dbReference>
<name>A0A9P4UUB0_9PEZI</name>
<dbReference type="PANTHER" id="PTHR15665:SF1">
    <property type="entry name" value="PROTEIN ASTEROID HOMOLOG 1"/>
    <property type="match status" value="1"/>
</dbReference>
<feature type="domain" description="Asteroid" evidence="3">
    <location>
        <begin position="131"/>
        <end position="365"/>
    </location>
</feature>
<feature type="region of interest" description="Disordered" evidence="2">
    <location>
        <begin position="554"/>
        <end position="599"/>
    </location>
</feature>
<organism evidence="4 5">
    <name type="scientific">Polychaeton citri CBS 116435</name>
    <dbReference type="NCBI Taxonomy" id="1314669"/>
    <lineage>
        <taxon>Eukaryota</taxon>
        <taxon>Fungi</taxon>
        <taxon>Dikarya</taxon>
        <taxon>Ascomycota</taxon>
        <taxon>Pezizomycotina</taxon>
        <taxon>Dothideomycetes</taxon>
        <taxon>Dothideomycetidae</taxon>
        <taxon>Capnodiales</taxon>
        <taxon>Capnodiaceae</taxon>
        <taxon>Polychaeton</taxon>
    </lineage>
</organism>
<feature type="compositionally biased region" description="Basic and acidic residues" evidence="2">
    <location>
        <begin position="556"/>
        <end position="579"/>
    </location>
</feature>
<dbReference type="SUPFAM" id="SSF88723">
    <property type="entry name" value="PIN domain-like"/>
    <property type="match status" value="1"/>
</dbReference>
<keyword evidence="5" id="KW-1185">Reference proteome</keyword>
<dbReference type="EMBL" id="MU003769">
    <property type="protein sequence ID" value="KAF2724980.1"/>
    <property type="molecule type" value="Genomic_DNA"/>
</dbReference>
<sequence>MGIPGFNSRTLSCAKLHIIGKRGDRPHTQAVIDGPALAYDAFHQLRDEGRTPKSYADIKDAMFSRLNQLESHGIQISAIVFDGALPDEKLDERVTRFENSYAALDKAKSTTASRPSQYNPACGSRLGKIPPAFLVSSAYEELVGSSYGQITVMVPGEADPFVVLAAIEASESRSVIIFTSDSDLLLYKSGLTTRVVYLDTIEEVDFESTICGSLQARVFHPAAFTEELKTDDILRPAFLMEIDRQLPLKQAIDRAKDPSAIIPEKFATFVERYSLPVGFKADHSQVLVDVRLNEFIHQIEQESRDLRVFLPPLIEDVGRGTGWYLCRDLRQLSYSVLALQSRTMGVTNLAEYSRRGLLCRPDRVSFFDRRSLAIELLEWHSLILEALSIAKRGLRSTLAWRFVGLFLLYKDFERNSKTLPDVKTGLKLLTNGFTPGDWLGVHLQAQHQAVLYALRMLKQACHVVNVRGFTRTGATQLITKPVGTGDAGGSSANQAIIAAEVELGQQIQVTVALFGDLPKLSSLMGTGLLGNDSKIEGRCFKALQRLHRNLRAAKSSRLDEQETQTDKREGVKRELAKYEGDDELSSNNPFAILQRSRVS</sequence>
<evidence type="ECO:0000259" key="3">
    <source>
        <dbReference type="Pfam" id="PF12813"/>
    </source>
</evidence>
<dbReference type="AlphaFoldDB" id="A0A9P4UUB0"/>